<feature type="transmembrane region" description="Helical" evidence="1">
    <location>
        <begin position="39"/>
        <end position="59"/>
    </location>
</feature>
<comment type="caution">
    <text evidence="3">The sequence shown here is derived from an EMBL/GenBank/DDBJ whole genome shotgun (WGS) entry which is preliminary data.</text>
</comment>
<feature type="transmembrane region" description="Helical" evidence="1">
    <location>
        <begin position="148"/>
        <end position="167"/>
    </location>
</feature>
<dbReference type="RefSeq" id="XP_007735181.1">
    <property type="nucleotide sequence ID" value="XM_007736991.1"/>
</dbReference>
<feature type="transmembrane region" description="Helical" evidence="1">
    <location>
        <begin position="179"/>
        <end position="202"/>
    </location>
</feature>
<evidence type="ECO:0000256" key="1">
    <source>
        <dbReference type="SAM" id="Phobius"/>
    </source>
</evidence>
<feature type="transmembrane region" description="Helical" evidence="1">
    <location>
        <begin position="110"/>
        <end position="128"/>
    </location>
</feature>
<dbReference type="PANTHER" id="PTHR42109:SF2">
    <property type="entry name" value="INTEGRAL MEMBRANE PROTEIN"/>
    <property type="match status" value="1"/>
</dbReference>
<name>W9XK52_9EURO</name>
<dbReference type="eggNOG" id="ENOG502SCPV">
    <property type="taxonomic scope" value="Eukaryota"/>
</dbReference>
<keyword evidence="1" id="KW-0472">Membrane</keyword>
<evidence type="ECO:0000313" key="3">
    <source>
        <dbReference type="EMBL" id="EXJ80593.1"/>
    </source>
</evidence>
<keyword evidence="1" id="KW-0812">Transmembrane</keyword>
<dbReference type="GeneID" id="19170981"/>
<sequence length="255" mass="26997">MKFNSRGGVSIFELLIYLPALVVAAIVCSRHGFGRSSGWVFTLILCLVRIVGACCQLATYHKETQGLVEAVVILDSIGISPLLLATLGLLTRCTDSISNPSSTKFKAVHLRLLQLLVTIGLILCTVGGTSSTSSSGVYKPQTTTKAGVLLYLVACLALGVIAAVTTLKVSRAPSGEKRLLWAVIIALPFILVRIVYSLIAVYSHDHSFNIITGSVTILVVMAILEEMVVVVLYLGIGLKSDTLAPAERCPTGSGP</sequence>
<dbReference type="PANTHER" id="PTHR42109">
    <property type="entry name" value="UNPLACED GENOMIC SCAFFOLD UM_SCAF_CONTIG_1.265, WHOLE GENOME SHOTGUN SEQUENCE"/>
    <property type="match status" value="1"/>
</dbReference>
<dbReference type="OrthoDB" id="2560628at2759"/>
<protein>
    <recommendedName>
        <fullName evidence="2">DUF7702 domain-containing protein</fullName>
    </recommendedName>
</protein>
<gene>
    <name evidence="3" type="ORF">A1O3_06875</name>
</gene>
<organism evidence="3 4">
    <name type="scientific">Capronia epimyces CBS 606.96</name>
    <dbReference type="NCBI Taxonomy" id="1182542"/>
    <lineage>
        <taxon>Eukaryota</taxon>
        <taxon>Fungi</taxon>
        <taxon>Dikarya</taxon>
        <taxon>Ascomycota</taxon>
        <taxon>Pezizomycotina</taxon>
        <taxon>Eurotiomycetes</taxon>
        <taxon>Chaetothyriomycetidae</taxon>
        <taxon>Chaetothyriales</taxon>
        <taxon>Herpotrichiellaceae</taxon>
        <taxon>Capronia</taxon>
    </lineage>
</organism>
<evidence type="ECO:0000259" key="2">
    <source>
        <dbReference type="Pfam" id="PF24800"/>
    </source>
</evidence>
<reference evidence="3 4" key="1">
    <citation type="submission" date="2013-03" db="EMBL/GenBank/DDBJ databases">
        <title>The Genome Sequence of Capronia epimyces CBS 606.96.</title>
        <authorList>
            <consortium name="The Broad Institute Genomics Platform"/>
            <person name="Cuomo C."/>
            <person name="de Hoog S."/>
            <person name="Gorbushina A."/>
            <person name="Walker B."/>
            <person name="Young S.K."/>
            <person name="Zeng Q."/>
            <person name="Gargeya S."/>
            <person name="Fitzgerald M."/>
            <person name="Haas B."/>
            <person name="Abouelleil A."/>
            <person name="Allen A.W."/>
            <person name="Alvarado L."/>
            <person name="Arachchi H.M."/>
            <person name="Berlin A.M."/>
            <person name="Chapman S.B."/>
            <person name="Gainer-Dewar J."/>
            <person name="Goldberg J."/>
            <person name="Griggs A."/>
            <person name="Gujja S."/>
            <person name="Hansen M."/>
            <person name="Howarth C."/>
            <person name="Imamovic A."/>
            <person name="Ireland A."/>
            <person name="Larimer J."/>
            <person name="McCowan C."/>
            <person name="Murphy C."/>
            <person name="Pearson M."/>
            <person name="Poon T.W."/>
            <person name="Priest M."/>
            <person name="Roberts A."/>
            <person name="Saif S."/>
            <person name="Shea T."/>
            <person name="Sisk P."/>
            <person name="Sykes S."/>
            <person name="Wortman J."/>
            <person name="Nusbaum C."/>
            <person name="Birren B."/>
        </authorList>
    </citation>
    <scope>NUCLEOTIDE SEQUENCE [LARGE SCALE GENOMIC DNA]</scope>
    <source>
        <strain evidence="3 4">CBS 606.96</strain>
    </source>
</reference>
<dbReference type="InterPro" id="IPR056119">
    <property type="entry name" value="DUF7702"/>
</dbReference>
<feature type="transmembrane region" description="Helical" evidence="1">
    <location>
        <begin position="71"/>
        <end position="90"/>
    </location>
</feature>
<dbReference type="EMBL" id="AMGY01000006">
    <property type="protein sequence ID" value="EXJ80593.1"/>
    <property type="molecule type" value="Genomic_DNA"/>
</dbReference>
<proteinExistence type="predicted"/>
<dbReference type="HOGENOM" id="CLU_064985_0_2_1"/>
<evidence type="ECO:0000313" key="4">
    <source>
        <dbReference type="Proteomes" id="UP000019478"/>
    </source>
</evidence>
<feature type="transmembrane region" description="Helical" evidence="1">
    <location>
        <begin position="6"/>
        <end position="27"/>
    </location>
</feature>
<feature type="domain" description="DUF7702" evidence="2">
    <location>
        <begin position="4"/>
        <end position="240"/>
    </location>
</feature>
<dbReference type="Pfam" id="PF24800">
    <property type="entry name" value="DUF7702"/>
    <property type="match status" value="1"/>
</dbReference>
<dbReference type="AlphaFoldDB" id="W9XK52"/>
<keyword evidence="4" id="KW-1185">Reference proteome</keyword>
<keyword evidence="1" id="KW-1133">Transmembrane helix</keyword>
<dbReference type="Proteomes" id="UP000019478">
    <property type="component" value="Unassembled WGS sequence"/>
</dbReference>
<dbReference type="STRING" id="1182542.W9XK52"/>
<feature type="transmembrane region" description="Helical" evidence="1">
    <location>
        <begin position="208"/>
        <end position="234"/>
    </location>
</feature>
<accession>W9XK52</accession>